<name>F4R786_MELLP</name>
<dbReference type="EMBL" id="GL883092">
    <property type="protein sequence ID" value="EGG11564.1"/>
    <property type="molecule type" value="Genomic_DNA"/>
</dbReference>
<dbReference type="OrthoDB" id="10404765at2759"/>
<dbReference type="AlphaFoldDB" id="F4R786"/>
<dbReference type="GeneID" id="18921715"/>
<dbReference type="Proteomes" id="UP000001072">
    <property type="component" value="Unassembled WGS sequence"/>
</dbReference>
<proteinExistence type="predicted"/>
<gene>
    <name evidence="1" type="ORF">MELLADRAFT_102580</name>
</gene>
<organism evidence="2">
    <name type="scientific">Melampsora larici-populina (strain 98AG31 / pathotype 3-4-7)</name>
    <name type="common">Poplar leaf rust fungus</name>
    <dbReference type="NCBI Taxonomy" id="747676"/>
    <lineage>
        <taxon>Eukaryota</taxon>
        <taxon>Fungi</taxon>
        <taxon>Dikarya</taxon>
        <taxon>Basidiomycota</taxon>
        <taxon>Pucciniomycotina</taxon>
        <taxon>Pucciniomycetes</taxon>
        <taxon>Pucciniales</taxon>
        <taxon>Melampsoraceae</taxon>
        <taxon>Melampsora</taxon>
    </lineage>
</organism>
<evidence type="ECO:0000313" key="1">
    <source>
        <dbReference type="EMBL" id="EGG11564.1"/>
    </source>
</evidence>
<sequence>MSDYLTLESHPAWTQFQAASSNKDLIKHFDPDLEYRDARRDEMRSLMIQFGILPQYRRSTANKQILFDNYHKHLIPIIQPFMEKKTSSQIEIDVQNTVKLDVEAPSTTKEELCKELKKHVPTMRTTSLMDRGELIRTYQTSVLLEKHPSVGDELTRDSSTNHRFMTNPGVWPHQELLRKHRDDIRSALQFL</sequence>
<protein>
    <submittedName>
        <fullName evidence="1">Uncharacterized protein</fullName>
    </submittedName>
</protein>
<reference evidence="2" key="1">
    <citation type="journal article" date="2011" name="Proc. Natl. Acad. Sci. U.S.A.">
        <title>Obligate biotrophy features unraveled by the genomic analysis of rust fungi.</title>
        <authorList>
            <person name="Duplessis S."/>
            <person name="Cuomo C.A."/>
            <person name="Lin Y.-C."/>
            <person name="Aerts A."/>
            <person name="Tisserant E."/>
            <person name="Veneault-Fourrey C."/>
            <person name="Joly D.L."/>
            <person name="Hacquard S."/>
            <person name="Amselem J."/>
            <person name="Cantarel B.L."/>
            <person name="Chiu R."/>
            <person name="Coutinho P.M."/>
            <person name="Feau N."/>
            <person name="Field M."/>
            <person name="Frey P."/>
            <person name="Gelhaye E."/>
            <person name="Goldberg J."/>
            <person name="Grabherr M.G."/>
            <person name="Kodira C.D."/>
            <person name="Kohler A."/>
            <person name="Kuees U."/>
            <person name="Lindquist E.A."/>
            <person name="Lucas S.M."/>
            <person name="Mago R."/>
            <person name="Mauceli E."/>
            <person name="Morin E."/>
            <person name="Murat C."/>
            <person name="Pangilinan J.L."/>
            <person name="Park R."/>
            <person name="Pearson M."/>
            <person name="Quesneville H."/>
            <person name="Rouhier N."/>
            <person name="Sakthikumar S."/>
            <person name="Salamov A.A."/>
            <person name="Schmutz J."/>
            <person name="Selles B."/>
            <person name="Shapiro H."/>
            <person name="Tanguay P."/>
            <person name="Tuskan G.A."/>
            <person name="Henrissat B."/>
            <person name="Van de Peer Y."/>
            <person name="Rouze P."/>
            <person name="Ellis J.G."/>
            <person name="Dodds P.N."/>
            <person name="Schein J.E."/>
            <person name="Zhong S."/>
            <person name="Hamelin R.C."/>
            <person name="Grigoriev I.V."/>
            <person name="Szabo L.J."/>
            <person name="Martin F."/>
        </authorList>
    </citation>
    <scope>NUCLEOTIDE SEQUENCE [LARGE SCALE GENOMIC DNA]</scope>
    <source>
        <strain evidence="2">98AG31 / pathotype 3-4-7</strain>
    </source>
</reference>
<dbReference type="VEuPathDB" id="FungiDB:MELLADRAFT_102580"/>
<dbReference type="KEGG" id="mlr:MELLADRAFT_102580"/>
<dbReference type="HOGENOM" id="CLU_1421692_0_0_1"/>
<dbReference type="InParanoid" id="F4R786"/>
<accession>F4R786</accession>
<dbReference type="RefSeq" id="XP_007405199.1">
    <property type="nucleotide sequence ID" value="XM_007405137.1"/>
</dbReference>
<evidence type="ECO:0000313" key="2">
    <source>
        <dbReference type="Proteomes" id="UP000001072"/>
    </source>
</evidence>
<keyword evidence="2" id="KW-1185">Reference proteome</keyword>